<evidence type="ECO:0000256" key="3">
    <source>
        <dbReference type="PROSITE-ProRule" id="PRU00169"/>
    </source>
</evidence>
<gene>
    <name evidence="6" type="ORF">HG263_19135</name>
</gene>
<name>A0A849VGT4_9GAMM</name>
<dbReference type="Pfam" id="PF00990">
    <property type="entry name" value="GGDEF"/>
    <property type="match status" value="1"/>
</dbReference>
<feature type="domain" description="GGDEF" evidence="5">
    <location>
        <begin position="164"/>
        <end position="300"/>
    </location>
</feature>
<dbReference type="GO" id="GO:0000160">
    <property type="term" value="P:phosphorelay signal transduction system"/>
    <property type="evidence" value="ECO:0007669"/>
    <property type="project" value="InterPro"/>
</dbReference>
<accession>A0A849VGT4</accession>
<dbReference type="InterPro" id="IPR050469">
    <property type="entry name" value="Diguanylate_Cyclase"/>
</dbReference>
<dbReference type="GO" id="GO:1902201">
    <property type="term" value="P:negative regulation of bacterial-type flagellum-dependent cell motility"/>
    <property type="evidence" value="ECO:0007669"/>
    <property type="project" value="TreeGrafter"/>
</dbReference>
<dbReference type="InterPro" id="IPR029787">
    <property type="entry name" value="Nucleotide_cyclase"/>
</dbReference>
<dbReference type="SMART" id="SM00448">
    <property type="entry name" value="REC"/>
    <property type="match status" value="1"/>
</dbReference>
<reference evidence="6 7" key="1">
    <citation type="submission" date="2020-04" db="EMBL/GenBank/DDBJ databases">
        <title>Pseudoalteromonas caenipelagi sp. nov., isolated from a tidal flat.</title>
        <authorList>
            <person name="Park S."/>
            <person name="Yoon J.-H."/>
        </authorList>
    </citation>
    <scope>NUCLEOTIDE SEQUENCE [LARGE SCALE GENOMIC DNA]</scope>
    <source>
        <strain evidence="6 7">JBTF-M23</strain>
    </source>
</reference>
<comment type="caution">
    <text evidence="6">The sequence shown here is derived from an EMBL/GenBank/DDBJ whole genome shotgun (WGS) entry which is preliminary data.</text>
</comment>
<dbReference type="Proteomes" id="UP000586305">
    <property type="component" value="Unassembled WGS sequence"/>
</dbReference>
<dbReference type="PANTHER" id="PTHR45138">
    <property type="entry name" value="REGULATORY COMPONENTS OF SENSORY TRANSDUCTION SYSTEM"/>
    <property type="match status" value="1"/>
</dbReference>
<dbReference type="GO" id="GO:0052621">
    <property type="term" value="F:diguanylate cyclase activity"/>
    <property type="evidence" value="ECO:0007669"/>
    <property type="project" value="UniProtKB-EC"/>
</dbReference>
<dbReference type="Gene3D" id="3.40.50.2300">
    <property type="match status" value="1"/>
</dbReference>
<dbReference type="SUPFAM" id="SSF52172">
    <property type="entry name" value="CheY-like"/>
    <property type="match status" value="1"/>
</dbReference>
<protein>
    <recommendedName>
        <fullName evidence="1">diguanylate cyclase</fullName>
        <ecNumber evidence="1">2.7.7.65</ecNumber>
    </recommendedName>
</protein>
<dbReference type="EMBL" id="JABBPG010000010">
    <property type="protein sequence ID" value="NOU52622.1"/>
    <property type="molecule type" value="Genomic_DNA"/>
</dbReference>
<dbReference type="SUPFAM" id="SSF55073">
    <property type="entry name" value="Nucleotide cyclase"/>
    <property type="match status" value="1"/>
</dbReference>
<evidence type="ECO:0000256" key="2">
    <source>
        <dbReference type="ARBA" id="ARBA00034247"/>
    </source>
</evidence>
<dbReference type="EC" id="2.7.7.65" evidence="1"/>
<dbReference type="GO" id="GO:0043709">
    <property type="term" value="P:cell adhesion involved in single-species biofilm formation"/>
    <property type="evidence" value="ECO:0007669"/>
    <property type="project" value="TreeGrafter"/>
</dbReference>
<evidence type="ECO:0000259" key="5">
    <source>
        <dbReference type="PROSITE" id="PS50887"/>
    </source>
</evidence>
<dbReference type="SMART" id="SM00267">
    <property type="entry name" value="GGDEF"/>
    <property type="match status" value="1"/>
</dbReference>
<dbReference type="CDD" id="cd01949">
    <property type="entry name" value="GGDEF"/>
    <property type="match status" value="1"/>
</dbReference>
<dbReference type="AlphaFoldDB" id="A0A849VGT4"/>
<dbReference type="InterPro" id="IPR011006">
    <property type="entry name" value="CheY-like_superfamily"/>
</dbReference>
<dbReference type="InterPro" id="IPR043128">
    <property type="entry name" value="Rev_trsase/Diguanyl_cyclase"/>
</dbReference>
<organism evidence="6 7">
    <name type="scientific">Pseudoalteromonas caenipelagi</name>
    <dbReference type="NCBI Taxonomy" id="2726988"/>
    <lineage>
        <taxon>Bacteria</taxon>
        <taxon>Pseudomonadati</taxon>
        <taxon>Pseudomonadota</taxon>
        <taxon>Gammaproteobacteria</taxon>
        <taxon>Alteromonadales</taxon>
        <taxon>Pseudoalteromonadaceae</taxon>
        <taxon>Pseudoalteromonas</taxon>
    </lineage>
</organism>
<dbReference type="PROSITE" id="PS50110">
    <property type="entry name" value="RESPONSE_REGULATORY"/>
    <property type="match status" value="1"/>
</dbReference>
<evidence type="ECO:0000256" key="1">
    <source>
        <dbReference type="ARBA" id="ARBA00012528"/>
    </source>
</evidence>
<evidence type="ECO:0000313" key="7">
    <source>
        <dbReference type="Proteomes" id="UP000586305"/>
    </source>
</evidence>
<dbReference type="NCBIfam" id="TIGR00254">
    <property type="entry name" value="GGDEF"/>
    <property type="match status" value="1"/>
</dbReference>
<sequence>MVSGAHVLVVDSDPLNRVVLENTLSEDCQVTLCDNSDAALQVIATNNVDLIITDITLRERGGTLFLQKLKESPTTYMIPVIIISSSNSYSDEVKGLQMGAVDYITKPFSPLIVKARVKIHLALKQKSDLLEKLASIDGLTELPNRRLLDTHLAQQWQLCQSTQQSLVLMLVDIDYFKAYNDLHGYAGGDECLVKVAHALELVIHQQQGFVARYDGVRFCVVAKGLNSQQVELLCDSMHDAVEQLLLPHKASPICAHVSISIGTTIVSKDYSLGIAHCFKDADGALCAAHANQERMVMVNR</sequence>
<feature type="modified residue" description="4-aspartylphosphate" evidence="3">
    <location>
        <position position="54"/>
    </location>
</feature>
<dbReference type="Gene3D" id="3.30.70.270">
    <property type="match status" value="1"/>
</dbReference>
<feature type="domain" description="Response regulatory" evidence="4">
    <location>
        <begin position="6"/>
        <end position="121"/>
    </location>
</feature>
<evidence type="ECO:0000313" key="6">
    <source>
        <dbReference type="EMBL" id="NOU52622.1"/>
    </source>
</evidence>
<dbReference type="GO" id="GO:0005886">
    <property type="term" value="C:plasma membrane"/>
    <property type="evidence" value="ECO:0007669"/>
    <property type="project" value="TreeGrafter"/>
</dbReference>
<comment type="catalytic activity">
    <reaction evidence="2">
        <text>2 GTP = 3',3'-c-di-GMP + 2 diphosphate</text>
        <dbReference type="Rhea" id="RHEA:24898"/>
        <dbReference type="ChEBI" id="CHEBI:33019"/>
        <dbReference type="ChEBI" id="CHEBI:37565"/>
        <dbReference type="ChEBI" id="CHEBI:58805"/>
        <dbReference type="EC" id="2.7.7.65"/>
    </reaction>
</comment>
<dbReference type="Pfam" id="PF00072">
    <property type="entry name" value="Response_reg"/>
    <property type="match status" value="1"/>
</dbReference>
<dbReference type="PROSITE" id="PS50887">
    <property type="entry name" value="GGDEF"/>
    <property type="match status" value="1"/>
</dbReference>
<keyword evidence="7" id="KW-1185">Reference proteome</keyword>
<dbReference type="RefSeq" id="WP_171627678.1">
    <property type="nucleotide sequence ID" value="NZ_JABBPG010000010.1"/>
</dbReference>
<dbReference type="PANTHER" id="PTHR45138:SF9">
    <property type="entry name" value="DIGUANYLATE CYCLASE DGCM-RELATED"/>
    <property type="match status" value="1"/>
</dbReference>
<dbReference type="InterPro" id="IPR000160">
    <property type="entry name" value="GGDEF_dom"/>
</dbReference>
<dbReference type="InterPro" id="IPR001789">
    <property type="entry name" value="Sig_transdc_resp-reg_receiver"/>
</dbReference>
<proteinExistence type="predicted"/>
<evidence type="ECO:0000259" key="4">
    <source>
        <dbReference type="PROSITE" id="PS50110"/>
    </source>
</evidence>
<keyword evidence="3" id="KW-0597">Phosphoprotein</keyword>